<dbReference type="CDD" id="cd00817">
    <property type="entry name" value="ValRS_core"/>
    <property type="match status" value="1"/>
</dbReference>
<dbReference type="Gene3D" id="3.40.50.620">
    <property type="entry name" value="HUPs"/>
    <property type="match status" value="2"/>
</dbReference>
<evidence type="ECO:0000256" key="9">
    <source>
        <dbReference type="ARBA" id="ARBA00023146"/>
    </source>
</evidence>
<dbReference type="InterPro" id="IPR002303">
    <property type="entry name" value="Valyl-tRNA_ligase"/>
</dbReference>
<comment type="function">
    <text evidence="11">Catalyzes the attachment of valine to tRNA(Val). As ValRS can inadvertently accommodate and process structurally similar amino acids such as threonine, to avoid such errors, it has a 'posttransfer' editing activity that hydrolyzes mischarged Thr-tRNA(Val) in a tRNA-dependent manner.</text>
</comment>
<keyword evidence="8 11" id="KW-0175">Coiled coil</keyword>
<evidence type="ECO:0000256" key="1">
    <source>
        <dbReference type="ARBA" id="ARBA00004496"/>
    </source>
</evidence>
<evidence type="ECO:0000256" key="10">
    <source>
        <dbReference type="ARBA" id="ARBA00047552"/>
    </source>
</evidence>
<dbReference type="Pfam" id="PF00133">
    <property type="entry name" value="tRNA-synt_1"/>
    <property type="match status" value="2"/>
</dbReference>
<dbReference type="GO" id="GO:0006438">
    <property type="term" value="P:valyl-tRNA aminoacylation"/>
    <property type="evidence" value="ECO:0007669"/>
    <property type="project" value="UniProtKB-UniRule"/>
</dbReference>
<keyword evidence="5 11" id="KW-0547">Nucleotide-binding</keyword>
<dbReference type="FunFam" id="3.40.50.620:FF:000098">
    <property type="entry name" value="Valine--tRNA ligase"/>
    <property type="match status" value="1"/>
</dbReference>
<dbReference type="CDD" id="cd07962">
    <property type="entry name" value="Anticodon_Ia_Val"/>
    <property type="match status" value="1"/>
</dbReference>
<evidence type="ECO:0000256" key="11">
    <source>
        <dbReference type="HAMAP-Rule" id="MF_02004"/>
    </source>
</evidence>
<dbReference type="GO" id="GO:0004832">
    <property type="term" value="F:valine-tRNA ligase activity"/>
    <property type="evidence" value="ECO:0007669"/>
    <property type="project" value="UniProtKB-UniRule"/>
</dbReference>
<evidence type="ECO:0000256" key="2">
    <source>
        <dbReference type="ARBA" id="ARBA00011245"/>
    </source>
</evidence>
<dbReference type="InterPro" id="IPR013155">
    <property type="entry name" value="M/V/L/I-tRNA-synth_anticd-bd"/>
</dbReference>
<organism evidence="12 13">
    <name type="scientific">Mesoplasma lactucae ATCC 49193</name>
    <dbReference type="NCBI Taxonomy" id="81460"/>
    <lineage>
        <taxon>Bacteria</taxon>
        <taxon>Bacillati</taxon>
        <taxon>Mycoplasmatota</taxon>
        <taxon>Mollicutes</taxon>
        <taxon>Entomoplasmatales</taxon>
        <taxon>Entomoplasmataceae</taxon>
        <taxon>Mesoplasma</taxon>
    </lineage>
</organism>
<keyword evidence="13" id="KW-1185">Reference proteome</keyword>
<dbReference type="RefSeq" id="WP_096862666.1">
    <property type="nucleotide sequence ID" value="NZ_CP023668.1"/>
</dbReference>
<keyword evidence="9 11" id="KW-0030">Aminoacyl-tRNA synthetase</keyword>
<dbReference type="InterPro" id="IPR033705">
    <property type="entry name" value="Anticodon_Ia_Val"/>
</dbReference>
<comment type="domain">
    <text evidence="11">The C-terminal coiled-coil domain is crucial for aminoacylation activity.</text>
</comment>
<evidence type="ECO:0000256" key="3">
    <source>
        <dbReference type="ARBA" id="ARBA00022490"/>
    </source>
</evidence>
<keyword evidence="7 11" id="KW-0648">Protein biosynthesis</keyword>
<dbReference type="HAMAP" id="MF_02004">
    <property type="entry name" value="Val_tRNA_synth_type1"/>
    <property type="match status" value="1"/>
</dbReference>
<feature type="coiled-coil region" evidence="11">
    <location>
        <begin position="813"/>
        <end position="882"/>
    </location>
</feature>
<keyword evidence="3 11" id="KW-0963">Cytoplasm</keyword>
<reference evidence="12 13" key="1">
    <citation type="submission" date="2017-09" db="EMBL/GenBank/DDBJ databases">
        <title>SPAdes assembly of the Mesoplasma lactucae genome.</title>
        <authorList>
            <person name="Knight T.F."/>
            <person name="Rubinstein R."/>
            <person name="Citino T."/>
        </authorList>
    </citation>
    <scope>NUCLEOTIDE SEQUENCE [LARGE SCALE GENOMIC DNA]</scope>
    <source>
        <strain evidence="12 13">831-C4</strain>
    </source>
</reference>
<gene>
    <name evidence="11" type="primary">valS</name>
    <name evidence="12" type="ORF">CP520_01220</name>
</gene>
<dbReference type="InterPro" id="IPR010978">
    <property type="entry name" value="tRNA-bd_arm"/>
</dbReference>
<feature type="short sequence motif" description="'HIGH' region" evidence="11">
    <location>
        <begin position="48"/>
        <end position="58"/>
    </location>
</feature>
<dbReference type="EMBL" id="CP023668">
    <property type="protein sequence ID" value="ATG97378.1"/>
    <property type="molecule type" value="Genomic_DNA"/>
</dbReference>
<dbReference type="Gene3D" id="1.10.730.10">
    <property type="entry name" value="Isoleucyl-tRNA Synthetase, Domain 1"/>
    <property type="match status" value="1"/>
</dbReference>
<dbReference type="NCBIfam" id="TIGR00422">
    <property type="entry name" value="valS"/>
    <property type="match status" value="1"/>
</dbReference>
<comment type="catalytic activity">
    <reaction evidence="10 11">
        <text>tRNA(Val) + L-valine + ATP = L-valyl-tRNA(Val) + AMP + diphosphate</text>
        <dbReference type="Rhea" id="RHEA:10704"/>
        <dbReference type="Rhea" id="RHEA-COMP:9672"/>
        <dbReference type="Rhea" id="RHEA-COMP:9708"/>
        <dbReference type="ChEBI" id="CHEBI:30616"/>
        <dbReference type="ChEBI" id="CHEBI:33019"/>
        <dbReference type="ChEBI" id="CHEBI:57762"/>
        <dbReference type="ChEBI" id="CHEBI:78442"/>
        <dbReference type="ChEBI" id="CHEBI:78537"/>
        <dbReference type="ChEBI" id="CHEBI:456215"/>
        <dbReference type="EC" id="6.1.1.9"/>
    </reaction>
</comment>
<dbReference type="SUPFAM" id="SSF47323">
    <property type="entry name" value="Anticodon-binding domain of a subclass of class I aminoacyl-tRNA synthetases"/>
    <property type="match status" value="1"/>
</dbReference>
<comment type="similarity">
    <text evidence="11">Belongs to the class-I aminoacyl-tRNA synthetase family. ValS type 1 subfamily.</text>
</comment>
<protein>
    <recommendedName>
        <fullName evidence="11">Valine--tRNA ligase</fullName>
        <ecNumber evidence="11">6.1.1.9</ecNumber>
    </recommendedName>
    <alternativeName>
        <fullName evidence="11">Valyl-tRNA synthetase</fullName>
        <shortName evidence="11">ValRS</shortName>
    </alternativeName>
</protein>
<dbReference type="SUPFAM" id="SSF46589">
    <property type="entry name" value="tRNA-binding arm"/>
    <property type="match status" value="1"/>
</dbReference>
<dbReference type="NCBIfam" id="NF004349">
    <property type="entry name" value="PRK05729.1"/>
    <property type="match status" value="1"/>
</dbReference>
<dbReference type="Pfam" id="PF08264">
    <property type="entry name" value="Anticodon_1"/>
    <property type="match status" value="1"/>
</dbReference>
<evidence type="ECO:0000256" key="7">
    <source>
        <dbReference type="ARBA" id="ARBA00022917"/>
    </source>
</evidence>
<feature type="short sequence motif" description="'KMSKS' region" evidence="11">
    <location>
        <begin position="529"/>
        <end position="533"/>
    </location>
</feature>
<keyword evidence="6 11" id="KW-0067">ATP-binding</keyword>
<dbReference type="PRINTS" id="PR00986">
    <property type="entry name" value="TRNASYNTHVAL"/>
</dbReference>
<dbReference type="GO" id="GO:0002161">
    <property type="term" value="F:aminoacyl-tRNA deacylase activity"/>
    <property type="evidence" value="ECO:0007669"/>
    <property type="project" value="InterPro"/>
</dbReference>
<dbReference type="Gene3D" id="1.10.287.380">
    <property type="entry name" value="Valyl-tRNA synthetase, C-terminal domain"/>
    <property type="match status" value="1"/>
</dbReference>
<name>A0A291IRL4_9MOLU</name>
<evidence type="ECO:0000313" key="13">
    <source>
        <dbReference type="Proteomes" id="UP000232227"/>
    </source>
</evidence>
<dbReference type="InterPro" id="IPR002300">
    <property type="entry name" value="aa-tRNA-synth_Ia"/>
</dbReference>
<dbReference type="PANTHER" id="PTHR11946">
    <property type="entry name" value="VALYL-TRNA SYNTHETASES"/>
    <property type="match status" value="1"/>
</dbReference>
<keyword evidence="4 11" id="KW-0436">Ligase</keyword>
<comment type="subunit">
    <text evidence="2 11">Monomer.</text>
</comment>
<dbReference type="SUPFAM" id="SSF50677">
    <property type="entry name" value="ValRS/IleRS/LeuRS editing domain"/>
    <property type="match status" value="1"/>
</dbReference>
<sequence length="884" mass="103343">MAKTDELSKKYNHDEVENGRYDWWVENGYFKANPKSNKPKFSIVLPPPNVTGKLHLGHAWDGSLQDALIRFKKLSGYETIYLPGMDHAGISMQSKVEERLRNNGINRFDLGREGFLEWAWDWKKEYAETIRQQWKTIGLSLDYSQEKFTLDEDINHLVNWVFVNMYNKGLIYKGKQIVNWDPQQKTAISNVEVIYKDTPGKMYYFKYRFKDNKDKYLEVATTRPETMFADQCIVVNPNDERYNKYIGKEVINPVNGETLPIIGDDYVEIDFGTGVMKATPAHDINDFEIAKRHNLAMPICLNEDGTVNEMGGNEYEGLDRFAARDKIVENLKKADDLIKIEDIDHQVGYSERSDAIVEPYLSTQWFVKMQPLAKMILDLQASDDAIKFFPERFNEVLKKWMENIHDWTISRQLWWGHRIPVWYHNETDEMYVGVNPPKDTENWTQDPDVLDTWFSSGLWPMATLGWNPDAQEQNEYFQAFFPTSVLVTGYDIIFFWVARMIFQSLEAVDEKPFDDVLIHGLVRDSEGRKMSKSLGNGIDPMDVIHEYGADALRFFLTTNSTPGQDIKYSEEKVRNAWNFINKLWNASRFVLMNLGDDFKPMNIDEITNNANLSDANKWILSELTSLKEVIIPNIEKYEFGIVGRELYSFVWDKYCSWFIELSKVELNNGDSDTKQVLFYVLKEILILLHPFIPFVTEEIYGKLGLKKSILEETIDTTKHEFESDYINYVIEMITALRDFRASNDIKKDVHLDAKLSNLTSEQEQLINNHLALINDYLENFVNTKVDNNLDLTNKKITSIPVDTFFIEIDNATFFDFEKQLEELEAKRAELKQELDRSEKMLANENFVKRAAPEKVQQEKDKYQNYQEQFKNLELKINELKSEKN</sequence>
<dbReference type="PANTHER" id="PTHR11946:SF93">
    <property type="entry name" value="VALINE--TRNA LIGASE, CHLOROPLASTIC_MITOCHONDRIAL 2"/>
    <property type="match status" value="1"/>
</dbReference>
<accession>A0A291IRL4</accession>
<dbReference type="GO" id="GO:0005524">
    <property type="term" value="F:ATP binding"/>
    <property type="evidence" value="ECO:0007669"/>
    <property type="project" value="UniProtKB-UniRule"/>
</dbReference>
<proteinExistence type="inferred from homology"/>
<evidence type="ECO:0000256" key="6">
    <source>
        <dbReference type="ARBA" id="ARBA00022840"/>
    </source>
</evidence>
<dbReference type="Proteomes" id="UP000232227">
    <property type="component" value="Chromosome"/>
</dbReference>
<evidence type="ECO:0000313" key="12">
    <source>
        <dbReference type="EMBL" id="ATG97378.1"/>
    </source>
</evidence>
<comment type="domain">
    <text evidence="11">ValRS has two distinct active sites: one for aminoacylation and one for editing. The misactivated threonine is translocated from the active site to the editing site.</text>
</comment>
<dbReference type="FunFam" id="3.40.50.620:FF:000032">
    <property type="entry name" value="Valine--tRNA ligase"/>
    <property type="match status" value="1"/>
</dbReference>
<evidence type="ECO:0000256" key="5">
    <source>
        <dbReference type="ARBA" id="ARBA00022741"/>
    </source>
</evidence>
<dbReference type="KEGG" id="mlac:CP520_01220"/>
<dbReference type="OrthoDB" id="9810365at2"/>
<dbReference type="EC" id="6.1.1.9" evidence="11"/>
<comment type="subcellular location">
    <subcellularLocation>
        <location evidence="1 11">Cytoplasm</location>
    </subcellularLocation>
</comment>
<dbReference type="InterPro" id="IPR001412">
    <property type="entry name" value="aa-tRNA-synth_I_CS"/>
</dbReference>
<dbReference type="InterPro" id="IPR037118">
    <property type="entry name" value="Val-tRNA_synth_C_sf"/>
</dbReference>
<feature type="binding site" evidence="11">
    <location>
        <position position="532"/>
    </location>
    <ligand>
        <name>ATP</name>
        <dbReference type="ChEBI" id="CHEBI:30616"/>
    </ligand>
</feature>
<dbReference type="PROSITE" id="PS00178">
    <property type="entry name" value="AA_TRNA_LIGASE_I"/>
    <property type="match status" value="1"/>
</dbReference>
<dbReference type="InterPro" id="IPR014729">
    <property type="entry name" value="Rossmann-like_a/b/a_fold"/>
</dbReference>
<dbReference type="GO" id="GO:0005829">
    <property type="term" value="C:cytosol"/>
    <property type="evidence" value="ECO:0007669"/>
    <property type="project" value="TreeGrafter"/>
</dbReference>
<dbReference type="SUPFAM" id="SSF52374">
    <property type="entry name" value="Nucleotidylyl transferase"/>
    <property type="match status" value="1"/>
</dbReference>
<dbReference type="InterPro" id="IPR009080">
    <property type="entry name" value="tRNAsynth_Ia_anticodon-bd"/>
</dbReference>
<dbReference type="AlphaFoldDB" id="A0A291IRL4"/>
<dbReference type="InterPro" id="IPR009008">
    <property type="entry name" value="Val/Leu/Ile-tRNA-synth_edit"/>
</dbReference>
<evidence type="ECO:0000256" key="8">
    <source>
        <dbReference type="ARBA" id="ARBA00023054"/>
    </source>
</evidence>
<evidence type="ECO:0000256" key="4">
    <source>
        <dbReference type="ARBA" id="ARBA00022598"/>
    </source>
</evidence>